<dbReference type="SMART" id="SM00852">
    <property type="entry name" value="MoCF_biosynth"/>
    <property type="match status" value="2"/>
</dbReference>
<accession>N1PDZ0</accession>
<keyword evidence="9" id="KW-1185">Reference proteome</keyword>
<dbReference type="HOGENOM" id="CLU_010186_2_2_1"/>
<dbReference type="SUPFAM" id="SSF63882">
    <property type="entry name" value="MoeA N-terminal region -like"/>
    <property type="match status" value="1"/>
</dbReference>
<dbReference type="SUPFAM" id="SSF53218">
    <property type="entry name" value="Molybdenum cofactor biosynthesis proteins"/>
    <property type="match status" value="2"/>
</dbReference>
<keyword evidence="5" id="KW-0479">Metal-binding</keyword>
<dbReference type="InterPro" id="IPR036688">
    <property type="entry name" value="MoeA_C_domain_IV_sf"/>
</dbReference>
<feature type="domain" description="MoaB/Mog" evidence="7">
    <location>
        <begin position="10"/>
        <end position="158"/>
    </location>
</feature>
<reference evidence="9" key="1">
    <citation type="journal article" date="2012" name="PLoS Genet.">
        <title>The genomes of the fungal plant pathogens Cladosporium fulvum and Dothistroma septosporum reveal adaptation to different hosts and lifestyles but also signatures of common ancestry.</title>
        <authorList>
            <person name="de Wit P.J.G.M."/>
            <person name="van der Burgt A."/>
            <person name="Oekmen B."/>
            <person name="Stergiopoulos I."/>
            <person name="Abd-Elsalam K.A."/>
            <person name="Aerts A.L."/>
            <person name="Bahkali A.H."/>
            <person name="Beenen H.G."/>
            <person name="Chettri P."/>
            <person name="Cox M.P."/>
            <person name="Datema E."/>
            <person name="de Vries R.P."/>
            <person name="Dhillon B."/>
            <person name="Ganley A.R."/>
            <person name="Griffiths S.A."/>
            <person name="Guo Y."/>
            <person name="Hamelin R.C."/>
            <person name="Henrissat B."/>
            <person name="Kabir M.S."/>
            <person name="Jashni M.K."/>
            <person name="Kema G."/>
            <person name="Klaubauf S."/>
            <person name="Lapidus A."/>
            <person name="Levasseur A."/>
            <person name="Lindquist E."/>
            <person name="Mehrabi R."/>
            <person name="Ohm R.A."/>
            <person name="Owen T.J."/>
            <person name="Salamov A."/>
            <person name="Schwelm A."/>
            <person name="Schijlen E."/>
            <person name="Sun H."/>
            <person name="van den Burg H.A."/>
            <person name="van Ham R.C.H.J."/>
            <person name="Zhang S."/>
            <person name="Goodwin S.B."/>
            <person name="Grigoriev I.V."/>
            <person name="Collemare J."/>
            <person name="Bradshaw R.E."/>
        </authorList>
    </citation>
    <scope>NUCLEOTIDE SEQUENCE [LARGE SCALE GENOMIC DNA]</scope>
    <source>
        <strain evidence="9">NZE10 / CBS 128990</strain>
    </source>
</reference>
<dbReference type="NCBIfam" id="TIGR00177">
    <property type="entry name" value="molyb_syn"/>
    <property type="match status" value="2"/>
</dbReference>
<evidence type="ECO:0000256" key="1">
    <source>
        <dbReference type="ARBA" id="ARBA00005046"/>
    </source>
</evidence>
<comment type="catalytic activity">
    <reaction evidence="5">
        <text>adenylyl-molybdopterin + molybdate = Mo-molybdopterin + AMP + H(+)</text>
        <dbReference type="Rhea" id="RHEA:35047"/>
        <dbReference type="ChEBI" id="CHEBI:15378"/>
        <dbReference type="ChEBI" id="CHEBI:36264"/>
        <dbReference type="ChEBI" id="CHEBI:62727"/>
        <dbReference type="ChEBI" id="CHEBI:71302"/>
        <dbReference type="ChEBI" id="CHEBI:456215"/>
    </reaction>
</comment>
<dbReference type="UniPathway" id="UPA00344"/>
<dbReference type="OrthoDB" id="4349954at2759"/>
<organism evidence="8 9">
    <name type="scientific">Dothistroma septosporum (strain NZE10 / CBS 128990)</name>
    <name type="common">Red band needle blight fungus</name>
    <name type="synonym">Mycosphaerella pini</name>
    <dbReference type="NCBI Taxonomy" id="675120"/>
    <lineage>
        <taxon>Eukaryota</taxon>
        <taxon>Fungi</taxon>
        <taxon>Dikarya</taxon>
        <taxon>Ascomycota</taxon>
        <taxon>Pezizomycotina</taxon>
        <taxon>Dothideomycetes</taxon>
        <taxon>Dothideomycetidae</taxon>
        <taxon>Mycosphaerellales</taxon>
        <taxon>Mycosphaerellaceae</taxon>
        <taxon>Dothistroma</taxon>
    </lineage>
</organism>
<dbReference type="GO" id="GO:0006777">
    <property type="term" value="P:Mo-molybdopterin cofactor biosynthetic process"/>
    <property type="evidence" value="ECO:0007669"/>
    <property type="project" value="UniProtKB-UniRule"/>
</dbReference>
<keyword evidence="4 5" id="KW-0501">Molybdenum cofactor biosynthesis</keyword>
<proteinExistence type="inferred from homology"/>
<feature type="domain" description="MoaB/Mog" evidence="7">
    <location>
        <begin position="438"/>
        <end position="588"/>
    </location>
</feature>
<reference evidence="8 9" key="2">
    <citation type="journal article" date="2012" name="PLoS Pathog.">
        <title>Diverse lifestyles and strategies of plant pathogenesis encoded in the genomes of eighteen Dothideomycetes fungi.</title>
        <authorList>
            <person name="Ohm R.A."/>
            <person name="Feau N."/>
            <person name="Henrissat B."/>
            <person name="Schoch C.L."/>
            <person name="Horwitz B.A."/>
            <person name="Barry K.W."/>
            <person name="Condon B.J."/>
            <person name="Copeland A.C."/>
            <person name="Dhillon B."/>
            <person name="Glaser F."/>
            <person name="Hesse C.N."/>
            <person name="Kosti I."/>
            <person name="LaButti K."/>
            <person name="Lindquist E.A."/>
            <person name="Lucas S."/>
            <person name="Salamov A.A."/>
            <person name="Bradshaw R.E."/>
            <person name="Ciuffetti L."/>
            <person name="Hamelin R.C."/>
            <person name="Kema G.H.J."/>
            <person name="Lawrence C."/>
            <person name="Scott J.A."/>
            <person name="Spatafora J.W."/>
            <person name="Turgeon B.G."/>
            <person name="de Wit P.J.G.M."/>
            <person name="Zhong S."/>
            <person name="Goodwin S.B."/>
            <person name="Grigoriev I.V."/>
        </authorList>
    </citation>
    <scope>NUCLEOTIDE SEQUENCE [LARGE SCALE GENOMIC DNA]</scope>
    <source>
        <strain evidence="9">NZE10 / CBS 128990</strain>
    </source>
</reference>
<dbReference type="InterPro" id="IPR005111">
    <property type="entry name" value="MoeA_C_domain_IV"/>
</dbReference>
<gene>
    <name evidence="8" type="ORF">DOTSEDRAFT_177632</name>
</gene>
<evidence type="ECO:0000313" key="8">
    <source>
        <dbReference type="EMBL" id="EME40577.1"/>
    </source>
</evidence>
<feature type="region of interest" description="Disordered" evidence="6">
    <location>
        <begin position="198"/>
        <end position="243"/>
    </location>
</feature>
<evidence type="ECO:0000256" key="4">
    <source>
        <dbReference type="ARBA" id="ARBA00023150"/>
    </source>
</evidence>
<comment type="pathway">
    <text evidence="1 5">Cofactor biosynthesis; molybdopterin biosynthesis.</text>
</comment>
<keyword evidence="5" id="KW-0460">Magnesium</keyword>
<evidence type="ECO:0000256" key="5">
    <source>
        <dbReference type="RuleBase" id="RU365090"/>
    </source>
</evidence>
<comment type="similarity">
    <text evidence="5">Belongs to the MoeA family.</text>
</comment>
<dbReference type="FunFam" id="2.170.190.11:FF:000002">
    <property type="entry name" value="Molybdopterin molybdenumtransferase"/>
    <property type="match status" value="1"/>
</dbReference>
<feature type="compositionally biased region" description="Basic residues" evidence="6">
    <location>
        <begin position="205"/>
        <end position="219"/>
    </location>
</feature>
<dbReference type="InterPro" id="IPR038987">
    <property type="entry name" value="MoeA-like"/>
</dbReference>
<dbReference type="PROSITE" id="PS01079">
    <property type="entry name" value="MOCF_BIOSYNTHESIS_2"/>
    <property type="match status" value="1"/>
</dbReference>
<sequence>MSNTGKLRAAILIISETASKDPSSDKGIPALQHVFHQKGVDQWQANETRIVPDNVVDIQRAITGWTDGGNAVNLVVTSGGTGFAQKDVTPEAVAPLLHKQATGLVHTMLSASLAITPFAAMARPVAGVRNNTLILTLPGSPKGAKENLEAVLKLLPHACQQVAGLDSRTLHVGGTQKLERDAGMKSGADSLHQRNHDHVHEHAHGHGHGHGHRGGPRAHTKPEDRPVPNDPNAGPAGRYRESPYPMLSVDDALKQIAEHTPSPRLARAKVGETLVGTVLAEDVTANESVPAFKASIVDGYAIVAGNHVMIPSTKGLFPVTRVSTAQAGPEGEIEPLRLGEVARITTGAPLPPSATAVVMVEDTVLRSMTGDGKEEKEIEILTDEIEPGENVREPGSDVKKGDVIMKKGEGITAVGGEFGLLASVGTREVFVYRKPVVGVLSTGDEIVEFDRPSALRLGEVRDTNRPTLLTAVNGSGFEAVDLRIASDQPGALEQTLRDAMRKVDVIVTSGGVSMGELDLLKPTIERSLGGTIHFGRVSMKPGKPTTFATVPTKSNSGDPLTKVIFSLPGNPASAVVTYHLFVLPALHKMSGISPAGLPRIKVVLEQDVKLDADRNEYHRAVVTARSDGKLYAASTGFQRSSRIGSFKGANALLCLPAQEGWLKKGDKVDALLMGKIVSELPNL</sequence>
<dbReference type="Pfam" id="PF00994">
    <property type="entry name" value="MoCF_biosynth"/>
    <property type="match status" value="2"/>
</dbReference>
<keyword evidence="5" id="KW-0500">Molybdenum</keyword>
<evidence type="ECO:0000313" key="9">
    <source>
        <dbReference type="Proteomes" id="UP000016933"/>
    </source>
</evidence>
<dbReference type="GO" id="GO:0046872">
    <property type="term" value="F:metal ion binding"/>
    <property type="evidence" value="ECO:0007669"/>
    <property type="project" value="UniProtKB-UniRule"/>
</dbReference>
<dbReference type="InterPro" id="IPR001453">
    <property type="entry name" value="MoaB/Mog_dom"/>
</dbReference>
<dbReference type="Gene3D" id="3.90.105.10">
    <property type="entry name" value="Molybdopterin biosynthesis moea protein, domain 2"/>
    <property type="match status" value="1"/>
</dbReference>
<dbReference type="Proteomes" id="UP000016933">
    <property type="component" value="Unassembled WGS sequence"/>
</dbReference>
<dbReference type="InterPro" id="IPR005110">
    <property type="entry name" value="MoeA_linker/N"/>
</dbReference>
<dbReference type="Gene3D" id="2.40.340.10">
    <property type="entry name" value="MoeA, C-terminal, domain IV"/>
    <property type="match status" value="1"/>
</dbReference>
<dbReference type="Pfam" id="PF03453">
    <property type="entry name" value="MoeA_N"/>
    <property type="match status" value="1"/>
</dbReference>
<comment type="similarity">
    <text evidence="2">In the N-terminal section; belongs to the MoaB/Mog family.</text>
</comment>
<dbReference type="GO" id="GO:0005829">
    <property type="term" value="C:cytosol"/>
    <property type="evidence" value="ECO:0007669"/>
    <property type="project" value="TreeGrafter"/>
</dbReference>
<evidence type="ECO:0000256" key="6">
    <source>
        <dbReference type="SAM" id="MobiDB-lite"/>
    </source>
</evidence>
<dbReference type="InterPro" id="IPR036135">
    <property type="entry name" value="MoeA_linker/N_sf"/>
</dbReference>
<dbReference type="Gene3D" id="2.170.190.11">
    <property type="entry name" value="Molybdopterin biosynthesis moea protein, domain 3"/>
    <property type="match status" value="1"/>
</dbReference>
<dbReference type="OMA" id="ESPYPMI"/>
<evidence type="ECO:0000256" key="2">
    <source>
        <dbReference type="ARBA" id="ARBA00007589"/>
    </source>
</evidence>
<dbReference type="PANTHER" id="PTHR10192">
    <property type="entry name" value="MOLYBDOPTERIN BIOSYNTHESIS PROTEIN"/>
    <property type="match status" value="1"/>
</dbReference>
<evidence type="ECO:0000256" key="3">
    <source>
        <dbReference type="ARBA" id="ARBA00008339"/>
    </source>
</evidence>
<dbReference type="GO" id="GO:0005524">
    <property type="term" value="F:ATP binding"/>
    <property type="evidence" value="ECO:0007669"/>
    <property type="project" value="UniProtKB-UniRule"/>
</dbReference>
<evidence type="ECO:0000259" key="7">
    <source>
        <dbReference type="SMART" id="SM00852"/>
    </source>
</evidence>
<dbReference type="SUPFAM" id="SSF63867">
    <property type="entry name" value="MoeA C-terminal domain-like"/>
    <property type="match status" value="1"/>
</dbReference>
<dbReference type="CDD" id="cd00887">
    <property type="entry name" value="MoeA"/>
    <property type="match status" value="1"/>
</dbReference>
<dbReference type="FunFam" id="3.40.980.10:FF:000011">
    <property type="entry name" value="Molybdopterin molybdenumtransferase"/>
    <property type="match status" value="1"/>
</dbReference>
<name>N1PDZ0_DOTSN</name>
<comment type="similarity">
    <text evidence="3">In the C-terminal section; belongs to the MoeA family.</text>
</comment>
<dbReference type="AlphaFoldDB" id="N1PDZ0"/>
<dbReference type="Gene3D" id="3.40.980.10">
    <property type="entry name" value="MoaB/Mog-like domain"/>
    <property type="match status" value="2"/>
</dbReference>
<comment type="function">
    <text evidence="5">Catalyzes two steps in the biosynthesis of the molybdenum cofactor. In the first step, molybdopterin is adenylated. Subsequently, molybdate is inserted into adenylated molybdopterin and AMP is released.</text>
</comment>
<dbReference type="PANTHER" id="PTHR10192:SF5">
    <property type="entry name" value="GEPHYRIN"/>
    <property type="match status" value="1"/>
</dbReference>
<dbReference type="STRING" id="675120.N1PDZ0"/>
<dbReference type="InterPro" id="IPR036425">
    <property type="entry name" value="MoaB/Mog-like_dom_sf"/>
</dbReference>
<comment type="cofactor">
    <cofactor evidence="5">
        <name>Mg(2+)</name>
        <dbReference type="ChEBI" id="CHEBI:18420"/>
    </cofactor>
</comment>
<dbReference type="eggNOG" id="KOG2371">
    <property type="taxonomic scope" value="Eukaryota"/>
</dbReference>
<dbReference type="NCBIfam" id="NF045515">
    <property type="entry name" value="Glp_gephyrin"/>
    <property type="match status" value="1"/>
</dbReference>
<dbReference type="GO" id="GO:0061599">
    <property type="term" value="F:molybdopterin molybdotransferase activity"/>
    <property type="evidence" value="ECO:0007669"/>
    <property type="project" value="UniProtKB-UniRule"/>
</dbReference>
<dbReference type="CDD" id="cd00886">
    <property type="entry name" value="MogA_MoaB"/>
    <property type="match status" value="1"/>
</dbReference>
<dbReference type="InterPro" id="IPR008284">
    <property type="entry name" value="MoCF_biosynth_CS"/>
</dbReference>
<keyword evidence="5" id="KW-0808">Transferase</keyword>
<protein>
    <recommendedName>
        <fullName evidence="7">MoaB/Mog domain-containing protein</fullName>
    </recommendedName>
</protein>
<comment type="catalytic activity">
    <reaction evidence="5">
        <text>molybdopterin + ATP + H(+) = adenylyl-molybdopterin + diphosphate</text>
        <dbReference type="Rhea" id="RHEA:31331"/>
        <dbReference type="ChEBI" id="CHEBI:15378"/>
        <dbReference type="ChEBI" id="CHEBI:30616"/>
        <dbReference type="ChEBI" id="CHEBI:33019"/>
        <dbReference type="ChEBI" id="CHEBI:58698"/>
        <dbReference type="ChEBI" id="CHEBI:62727"/>
    </reaction>
</comment>
<dbReference type="Pfam" id="PF03454">
    <property type="entry name" value="MoeA_C"/>
    <property type="match status" value="1"/>
</dbReference>
<dbReference type="GO" id="GO:0061598">
    <property type="term" value="F:molybdopterin adenylyltransferase activity"/>
    <property type="evidence" value="ECO:0007669"/>
    <property type="project" value="UniProtKB-UniRule"/>
</dbReference>
<dbReference type="EMBL" id="KB446543">
    <property type="protein sequence ID" value="EME40577.1"/>
    <property type="molecule type" value="Genomic_DNA"/>
</dbReference>